<dbReference type="InterPro" id="IPR045851">
    <property type="entry name" value="AMP-bd_C_sf"/>
</dbReference>
<evidence type="ECO:0000259" key="13">
    <source>
        <dbReference type="Pfam" id="PF08345"/>
    </source>
</evidence>
<evidence type="ECO:0000256" key="11">
    <source>
        <dbReference type="SAM" id="Phobius"/>
    </source>
</evidence>
<sequence length="523" mass="58088">MDLFNNFKEKASEYSGKYSNKQKISLGIAALALVAITTSLIIYFTRPEYVTLYRDLDLKTASDVTKNLDDLRIPYNLNGDGSISVPSQYINRAKLDLAAAGLPNATFDYSELINRNTMFMSDDEKNQARTYALQNEIANVIKEIPGVDNAFVNLSIPRSQEFILQENRQESKASIFLSINENANINPESIKGIAMLVANSVEGLTPQNVTVHGPSGQILNHDNGAENSNFESSTNLELQSKVKTDIEQSLNNFLNPIYGYGNVSVMASVKLNFDSDVTQSRTFAPPIEGETEGLVRSLQENIETVENEQGAIGAPGVDANEGEDEVVNFATLDPNAMNSNYDKQERIINYELNEIVKNVERAKGQIEHLTVAVVLNQDSLEGGELSDEQRTEITSLITAATGLETRAVEIYAQSFNQDIRQALQGQEVAEGVPMWGWIALGLIALVPLVILGAYVFMKRRKDKEEKARLQTEMESTSSKISNSEIEQIEFEIKESSHKKSIENLINTNPEIVTQLLKTWLDEE</sequence>
<feature type="transmembrane region" description="Helical" evidence="11">
    <location>
        <begin position="434"/>
        <end position="456"/>
    </location>
</feature>
<proteinExistence type="inferred from homology"/>
<evidence type="ECO:0000256" key="4">
    <source>
        <dbReference type="ARBA" id="ARBA00022475"/>
    </source>
</evidence>
<gene>
    <name evidence="14" type="ORF">J2Z35_000183</name>
</gene>
<dbReference type="RefSeq" id="WP_209658389.1">
    <property type="nucleotide sequence ID" value="NZ_JAGGLI010000001.1"/>
</dbReference>
<keyword evidence="8 9" id="KW-0975">Bacterial flagellum</keyword>
<keyword evidence="14" id="KW-0969">Cilium</keyword>
<accession>A0ABS4KF58</accession>
<feature type="coiled-coil region" evidence="10">
    <location>
        <begin position="459"/>
        <end position="486"/>
    </location>
</feature>
<keyword evidence="14" id="KW-0966">Cell projection</keyword>
<dbReference type="Pfam" id="PF01514">
    <property type="entry name" value="YscJ_FliF"/>
    <property type="match status" value="1"/>
</dbReference>
<evidence type="ECO:0000256" key="3">
    <source>
        <dbReference type="ARBA" id="ARBA00007971"/>
    </source>
</evidence>
<evidence type="ECO:0000256" key="9">
    <source>
        <dbReference type="PIRNR" id="PIRNR004862"/>
    </source>
</evidence>
<keyword evidence="14" id="KW-0282">Flagellum</keyword>
<evidence type="ECO:0000259" key="12">
    <source>
        <dbReference type="Pfam" id="PF01514"/>
    </source>
</evidence>
<dbReference type="EMBL" id="JAGGLI010000001">
    <property type="protein sequence ID" value="MBP2026394.1"/>
    <property type="molecule type" value="Genomic_DNA"/>
</dbReference>
<keyword evidence="15" id="KW-1185">Reference proteome</keyword>
<dbReference type="PANTHER" id="PTHR30046:SF0">
    <property type="entry name" value="FLAGELLAR M-RING PROTEIN"/>
    <property type="match status" value="1"/>
</dbReference>
<evidence type="ECO:0000313" key="14">
    <source>
        <dbReference type="EMBL" id="MBP2026394.1"/>
    </source>
</evidence>
<feature type="transmembrane region" description="Helical" evidence="11">
    <location>
        <begin position="24"/>
        <end position="44"/>
    </location>
</feature>
<feature type="domain" description="Flagellar M-ring N-terminal" evidence="12">
    <location>
        <begin position="45"/>
        <end position="220"/>
    </location>
</feature>
<dbReference type="InterPro" id="IPR006182">
    <property type="entry name" value="FliF_N_dom"/>
</dbReference>
<evidence type="ECO:0000256" key="1">
    <source>
        <dbReference type="ARBA" id="ARBA00004117"/>
    </source>
</evidence>
<keyword evidence="5 11" id="KW-0812">Transmembrane</keyword>
<keyword evidence="7 11" id="KW-0472">Membrane</keyword>
<dbReference type="NCBIfam" id="TIGR00206">
    <property type="entry name" value="fliF"/>
    <property type="match status" value="1"/>
</dbReference>
<comment type="subcellular location">
    <subcellularLocation>
        <location evidence="1 9">Bacterial flagellum basal body</location>
    </subcellularLocation>
    <subcellularLocation>
        <location evidence="2">Cell membrane</location>
        <topology evidence="2">Multi-pass membrane protein</topology>
    </subcellularLocation>
</comment>
<comment type="caution">
    <text evidence="14">The sequence shown here is derived from an EMBL/GenBank/DDBJ whole genome shotgun (WGS) entry which is preliminary data.</text>
</comment>
<dbReference type="InterPro" id="IPR043427">
    <property type="entry name" value="YscJ/FliF"/>
</dbReference>
<dbReference type="InterPro" id="IPR013556">
    <property type="entry name" value="Flag_M-ring_C"/>
</dbReference>
<dbReference type="PANTHER" id="PTHR30046">
    <property type="entry name" value="FLAGELLAR M-RING PROTEIN"/>
    <property type="match status" value="1"/>
</dbReference>
<comment type="similarity">
    <text evidence="3 9">Belongs to the FliF family.</text>
</comment>
<keyword evidence="10" id="KW-0175">Coiled coil</keyword>
<evidence type="ECO:0000256" key="8">
    <source>
        <dbReference type="ARBA" id="ARBA00023143"/>
    </source>
</evidence>
<evidence type="ECO:0000256" key="5">
    <source>
        <dbReference type="ARBA" id="ARBA00022692"/>
    </source>
</evidence>
<protein>
    <recommendedName>
        <fullName evidence="9">Flagellar M-ring protein</fullName>
    </recommendedName>
</protein>
<evidence type="ECO:0000313" key="15">
    <source>
        <dbReference type="Proteomes" id="UP001314903"/>
    </source>
</evidence>
<comment type="function">
    <text evidence="9">The M ring may be actively involved in energy transduction.</text>
</comment>
<feature type="domain" description="Flagellar M-ring C-terminal" evidence="13">
    <location>
        <begin position="254"/>
        <end position="405"/>
    </location>
</feature>
<keyword evidence="4" id="KW-1003">Cell membrane</keyword>
<evidence type="ECO:0000256" key="7">
    <source>
        <dbReference type="ARBA" id="ARBA00023136"/>
    </source>
</evidence>
<dbReference type="PRINTS" id="PR01009">
    <property type="entry name" value="FLGMRINGFLIF"/>
</dbReference>
<dbReference type="PIRSF" id="PIRSF004862">
    <property type="entry name" value="FliF"/>
    <property type="match status" value="1"/>
</dbReference>
<evidence type="ECO:0000256" key="10">
    <source>
        <dbReference type="SAM" id="Coils"/>
    </source>
</evidence>
<dbReference type="Gene3D" id="3.30.300.30">
    <property type="match status" value="1"/>
</dbReference>
<organism evidence="14 15">
    <name type="scientific">Acetoanaerobium pronyense</name>
    <dbReference type="NCBI Taxonomy" id="1482736"/>
    <lineage>
        <taxon>Bacteria</taxon>
        <taxon>Bacillati</taxon>
        <taxon>Bacillota</taxon>
        <taxon>Clostridia</taxon>
        <taxon>Peptostreptococcales</taxon>
        <taxon>Filifactoraceae</taxon>
        <taxon>Acetoanaerobium</taxon>
    </lineage>
</organism>
<dbReference type="Proteomes" id="UP001314903">
    <property type="component" value="Unassembled WGS sequence"/>
</dbReference>
<evidence type="ECO:0000256" key="6">
    <source>
        <dbReference type="ARBA" id="ARBA00022989"/>
    </source>
</evidence>
<evidence type="ECO:0000256" key="2">
    <source>
        <dbReference type="ARBA" id="ARBA00004651"/>
    </source>
</evidence>
<keyword evidence="6 11" id="KW-1133">Transmembrane helix</keyword>
<reference evidence="14 15" key="1">
    <citation type="submission" date="2021-03" db="EMBL/GenBank/DDBJ databases">
        <title>Genomic Encyclopedia of Type Strains, Phase IV (KMG-IV): sequencing the most valuable type-strain genomes for metagenomic binning, comparative biology and taxonomic classification.</title>
        <authorList>
            <person name="Goeker M."/>
        </authorList>
    </citation>
    <scope>NUCLEOTIDE SEQUENCE [LARGE SCALE GENOMIC DNA]</scope>
    <source>
        <strain evidence="14 15">DSM 27512</strain>
    </source>
</reference>
<dbReference type="Pfam" id="PF08345">
    <property type="entry name" value="YscJ_FliF_C"/>
    <property type="match status" value="1"/>
</dbReference>
<name>A0ABS4KF58_9FIRM</name>
<dbReference type="InterPro" id="IPR000067">
    <property type="entry name" value="FlgMring_FliF"/>
</dbReference>